<feature type="transmembrane region" description="Helical" evidence="1">
    <location>
        <begin position="60"/>
        <end position="81"/>
    </location>
</feature>
<proteinExistence type="predicted"/>
<sequence>MHPAALPVLLFSLGFLPIGLAVAGKVPAKGAQLLAIFVGITTFITACLLYSGFGMDAPDYLSAAVVGTAGVNFIAAGLPAFGADGKSMSAVVVWTGIMLLVAGAYVMSIAAGSTATLYVGLAVFVFGILCELAALPAFGIGGASFGWLIVLLVIVNTLLAYALMLGLY</sequence>
<keyword evidence="1" id="KW-0812">Transmembrane</keyword>
<accession>A0A832VYU5</accession>
<keyword evidence="1" id="KW-1133">Transmembrane helix</keyword>
<name>A0A832VYU5_9EURY</name>
<protein>
    <submittedName>
        <fullName evidence="2">Uncharacterized protein</fullName>
    </submittedName>
</protein>
<keyword evidence="1" id="KW-0472">Membrane</keyword>
<dbReference type="AlphaFoldDB" id="A0A832VYU5"/>
<dbReference type="Proteomes" id="UP000600363">
    <property type="component" value="Unassembled WGS sequence"/>
</dbReference>
<feature type="transmembrane region" description="Helical" evidence="1">
    <location>
        <begin position="118"/>
        <end position="139"/>
    </location>
</feature>
<dbReference type="RefSeq" id="WP_276623906.1">
    <property type="nucleotide sequence ID" value="NZ_DUIH01000002.1"/>
</dbReference>
<reference evidence="2" key="1">
    <citation type="journal article" date="2020" name="bioRxiv">
        <title>A rank-normalized archaeal taxonomy based on genome phylogeny resolves widespread incomplete and uneven classifications.</title>
        <authorList>
            <person name="Rinke C."/>
            <person name="Chuvochina M."/>
            <person name="Mussig A.J."/>
            <person name="Chaumeil P.-A."/>
            <person name="Waite D.W."/>
            <person name="Whitman W.B."/>
            <person name="Parks D.H."/>
            <person name="Hugenholtz P."/>
        </authorList>
    </citation>
    <scope>NUCLEOTIDE SEQUENCE</scope>
    <source>
        <strain evidence="2">UBA12518</strain>
    </source>
</reference>
<feature type="transmembrane region" description="Helical" evidence="1">
    <location>
        <begin position="145"/>
        <end position="167"/>
    </location>
</feature>
<organism evidence="2 3">
    <name type="scientific">Methermicoccus shengliensis</name>
    <dbReference type="NCBI Taxonomy" id="660064"/>
    <lineage>
        <taxon>Archaea</taxon>
        <taxon>Methanobacteriati</taxon>
        <taxon>Methanobacteriota</taxon>
        <taxon>Stenosarchaea group</taxon>
        <taxon>Methanomicrobia</taxon>
        <taxon>Methanosarcinales</taxon>
        <taxon>Methermicoccaceae</taxon>
        <taxon>Methermicoccus</taxon>
    </lineage>
</organism>
<dbReference type="EMBL" id="DUIH01000002">
    <property type="protein sequence ID" value="HIH69019.1"/>
    <property type="molecule type" value="Genomic_DNA"/>
</dbReference>
<gene>
    <name evidence="2" type="ORF">HA299_00065</name>
</gene>
<evidence type="ECO:0000256" key="1">
    <source>
        <dbReference type="SAM" id="Phobius"/>
    </source>
</evidence>
<feature type="transmembrane region" description="Helical" evidence="1">
    <location>
        <begin position="87"/>
        <end position="106"/>
    </location>
</feature>
<evidence type="ECO:0000313" key="3">
    <source>
        <dbReference type="Proteomes" id="UP000600363"/>
    </source>
</evidence>
<evidence type="ECO:0000313" key="2">
    <source>
        <dbReference type="EMBL" id="HIH69019.1"/>
    </source>
</evidence>
<feature type="transmembrane region" description="Helical" evidence="1">
    <location>
        <begin position="33"/>
        <end position="53"/>
    </location>
</feature>
<comment type="caution">
    <text evidence="2">The sequence shown here is derived from an EMBL/GenBank/DDBJ whole genome shotgun (WGS) entry which is preliminary data.</text>
</comment>